<keyword evidence="1" id="KW-0805">Transcription regulation</keyword>
<dbReference type="InterPro" id="IPR036390">
    <property type="entry name" value="WH_DNA-bd_sf"/>
</dbReference>
<dbReference type="Proteomes" id="UP001398420">
    <property type="component" value="Unassembled WGS sequence"/>
</dbReference>
<dbReference type="GeneID" id="97820160"/>
<keyword evidence="2" id="KW-0238">DNA-binding</keyword>
<accession>A0ABU9LPM7</accession>
<feature type="domain" description="HTH hxlR-type" evidence="4">
    <location>
        <begin position="11"/>
        <end position="110"/>
    </location>
</feature>
<gene>
    <name evidence="5" type="ORF">AAF454_11835</name>
</gene>
<dbReference type="InterPro" id="IPR002577">
    <property type="entry name" value="HTH_HxlR"/>
</dbReference>
<evidence type="ECO:0000256" key="3">
    <source>
        <dbReference type="ARBA" id="ARBA00023163"/>
    </source>
</evidence>
<organism evidence="5 6">
    <name type="scientific">Kurthia gibsonii</name>
    <dbReference type="NCBI Taxonomy" id="33946"/>
    <lineage>
        <taxon>Bacteria</taxon>
        <taxon>Bacillati</taxon>
        <taxon>Bacillota</taxon>
        <taxon>Bacilli</taxon>
        <taxon>Bacillales</taxon>
        <taxon>Caryophanaceae</taxon>
        <taxon>Kurthia</taxon>
    </lineage>
</organism>
<evidence type="ECO:0000313" key="6">
    <source>
        <dbReference type="Proteomes" id="UP001398420"/>
    </source>
</evidence>
<protein>
    <submittedName>
        <fullName evidence="5">Helix-turn-helix domain-containing protein</fullName>
    </submittedName>
</protein>
<dbReference type="InterPro" id="IPR011991">
    <property type="entry name" value="ArsR-like_HTH"/>
</dbReference>
<dbReference type="SUPFAM" id="SSF46785">
    <property type="entry name" value="Winged helix' DNA-binding domain"/>
    <property type="match status" value="1"/>
</dbReference>
<evidence type="ECO:0000259" key="4">
    <source>
        <dbReference type="PROSITE" id="PS51118"/>
    </source>
</evidence>
<evidence type="ECO:0000256" key="2">
    <source>
        <dbReference type="ARBA" id="ARBA00023125"/>
    </source>
</evidence>
<dbReference type="InterPro" id="IPR036388">
    <property type="entry name" value="WH-like_DNA-bd_sf"/>
</dbReference>
<dbReference type="EMBL" id="JBCEWA010000009">
    <property type="protein sequence ID" value="MEL5989095.1"/>
    <property type="molecule type" value="Genomic_DNA"/>
</dbReference>
<keyword evidence="6" id="KW-1185">Reference proteome</keyword>
<dbReference type="Gene3D" id="1.10.10.10">
    <property type="entry name" value="Winged helix-like DNA-binding domain superfamily/Winged helix DNA-binding domain"/>
    <property type="match status" value="1"/>
</dbReference>
<dbReference type="PANTHER" id="PTHR33204">
    <property type="entry name" value="TRANSCRIPTIONAL REGULATOR, MARR FAMILY"/>
    <property type="match status" value="1"/>
</dbReference>
<comment type="caution">
    <text evidence="5">The sequence shown here is derived from an EMBL/GenBank/DDBJ whole genome shotgun (WGS) entry which is preliminary data.</text>
</comment>
<reference evidence="5 6" key="1">
    <citation type="submission" date="2024-04" db="EMBL/GenBank/DDBJ databases">
        <authorList>
            <person name="Wu Y.S."/>
            <person name="Zhang L."/>
        </authorList>
    </citation>
    <scope>NUCLEOTIDE SEQUENCE [LARGE SCALE GENOMIC DNA]</scope>
    <source>
        <strain evidence="5 6">KG-01</strain>
    </source>
</reference>
<evidence type="ECO:0000313" key="5">
    <source>
        <dbReference type="EMBL" id="MEL5989095.1"/>
    </source>
</evidence>
<dbReference type="PROSITE" id="PS51118">
    <property type="entry name" value="HTH_HXLR"/>
    <property type="match status" value="1"/>
</dbReference>
<keyword evidence="3" id="KW-0804">Transcription</keyword>
<dbReference type="RefSeq" id="WP_087680097.1">
    <property type="nucleotide sequence ID" value="NZ_BJOB01000002.1"/>
</dbReference>
<proteinExistence type="predicted"/>
<evidence type="ECO:0000256" key="1">
    <source>
        <dbReference type="ARBA" id="ARBA00023015"/>
    </source>
</evidence>
<name>A0ABU9LPM7_9BACL</name>
<dbReference type="CDD" id="cd00090">
    <property type="entry name" value="HTH_ARSR"/>
    <property type="match status" value="1"/>
</dbReference>
<dbReference type="PANTHER" id="PTHR33204:SF37">
    <property type="entry name" value="HTH-TYPE TRANSCRIPTIONAL REGULATOR YODB"/>
    <property type="match status" value="1"/>
</dbReference>
<sequence>MTQPIYSEQVCQNYHQAIEFIGKKWIGAILYSLVDGPLRYNEIHARIEGISDRLLTQRLNELVDADMIEKEYINDSVKKTKYRLTENGQAFKEVIHSIQKWVHTCQKTNQCKEPTSPNI</sequence>
<dbReference type="Pfam" id="PF01638">
    <property type="entry name" value="HxlR"/>
    <property type="match status" value="1"/>
</dbReference>